<keyword evidence="3" id="KW-0346">Stress response</keyword>
<keyword evidence="3" id="KW-0963">Cytoplasm</keyword>
<comment type="caution">
    <text evidence="6">The sequence shown here is derived from an EMBL/GenBank/DDBJ whole genome shotgun (WGS) entry which is preliminary data.</text>
</comment>
<feature type="region of interest" description="Disordered" evidence="5">
    <location>
        <begin position="1"/>
        <end position="46"/>
    </location>
</feature>
<comment type="function">
    <text evidence="3">Participates actively in the response to hyperosmotic and heat shock by preventing the aggregation of stress-denatured proteins, in association with DnaK and GrpE. It is the nucleotide exchange factor for DnaK and may function as a thermosensor. Unfolded proteins bind initially to DnaJ; upon interaction with the DnaJ-bound protein, DnaK hydrolyzes its bound ATP, resulting in the formation of a stable complex. GrpE releases ADP from DnaK; ATP binding to DnaK triggers the release of the substrate protein, thus completing the reaction cycle. Several rounds of ATP-dependent interactions between DnaJ, DnaK and GrpE are required for fully efficient folding.</text>
</comment>
<dbReference type="GO" id="GO:0006457">
    <property type="term" value="P:protein folding"/>
    <property type="evidence" value="ECO:0007669"/>
    <property type="project" value="InterPro"/>
</dbReference>
<sequence length="194" mass="22138">MDKKKQHNTPEDATQAIDENTMKDPQAEMQKDTVEENSQEELSVEEQLQKAQEEIQHLKDNHLRQLAEFDNYRKRTLKEKAELILNGGEKVMTAFLPILDDLARAQENIEKNQDYNTLKEGVDLIVKKLYKVLGEQGLSVIEAEGQPFDTDYFEAVALVPVEDDAQKGKIIDCVQTGYKLNDKVIRHAKVVVGQ</sequence>
<dbReference type="RefSeq" id="WP_006255020.1">
    <property type="nucleotide sequence ID" value="NZ_GG700642.1"/>
</dbReference>
<dbReference type="GO" id="GO:0005737">
    <property type="term" value="C:cytoplasm"/>
    <property type="evidence" value="ECO:0007669"/>
    <property type="project" value="UniProtKB-SubCell"/>
</dbReference>
<organism evidence="6 7">
    <name type="scientific">Alloprevotella tannerae ATCC 51259</name>
    <dbReference type="NCBI Taxonomy" id="626522"/>
    <lineage>
        <taxon>Bacteria</taxon>
        <taxon>Pseudomonadati</taxon>
        <taxon>Bacteroidota</taxon>
        <taxon>Bacteroidia</taxon>
        <taxon>Bacteroidales</taxon>
        <taxon>Prevotellaceae</taxon>
        <taxon>Alloprevotella</taxon>
    </lineage>
</organism>
<evidence type="ECO:0000256" key="5">
    <source>
        <dbReference type="SAM" id="MobiDB-lite"/>
    </source>
</evidence>
<evidence type="ECO:0000256" key="3">
    <source>
        <dbReference type="HAMAP-Rule" id="MF_01151"/>
    </source>
</evidence>
<evidence type="ECO:0000313" key="6">
    <source>
        <dbReference type="EMBL" id="EEX71713.1"/>
    </source>
</evidence>
<dbReference type="Proteomes" id="UP000003460">
    <property type="component" value="Unassembled WGS sequence"/>
</dbReference>
<dbReference type="Gene3D" id="3.90.20.20">
    <property type="match status" value="1"/>
</dbReference>
<evidence type="ECO:0000256" key="1">
    <source>
        <dbReference type="ARBA" id="ARBA00009054"/>
    </source>
</evidence>
<keyword evidence="2 3" id="KW-0143">Chaperone</keyword>
<dbReference type="PANTHER" id="PTHR21237">
    <property type="entry name" value="GRPE PROTEIN"/>
    <property type="match status" value="1"/>
</dbReference>
<dbReference type="PANTHER" id="PTHR21237:SF23">
    <property type="entry name" value="GRPE PROTEIN HOMOLOG, MITOCHONDRIAL"/>
    <property type="match status" value="1"/>
</dbReference>
<dbReference type="eggNOG" id="COG0576">
    <property type="taxonomic scope" value="Bacteria"/>
</dbReference>
<dbReference type="InterPro" id="IPR013805">
    <property type="entry name" value="GrpE_CC"/>
</dbReference>
<proteinExistence type="inferred from homology"/>
<dbReference type="InterPro" id="IPR000740">
    <property type="entry name" value="GrpE"/>
</dbReference>
<accession>C9LGA5</accession>
<dbReference type="AlphaFoldDB" id="C9LGA5"/>
<evidence type="ECO:0000256" key="4">
    <source>
        <dbReference type="RuleBase" id="RU004478"/>
    </source>
</evidence>
<reference evidence="6" key="1">
    <citation type="submission" date="2009-09" db="EMBL/GenBank/DDBJ databases">
        <authorList>
            <person name="Weinstock G."/>
            <person name="Sodergren E."/>
            <person name="Clifton S."/>
            <person name="Fulton L."/>
            <person name="Fulton B."/>
            <person name="Courtney L."/>
            <person name="Fronick C."/>
            <person name="Harrison M."/>
            <person name="Strong C."/>
            <person name="Farmer C."/>
            <person name="Delahaunty K."/>
            <person name="Markovic C."/>
            <person name="Hall O."/>
            <person name="Minx P."/>
            <person name="Tomlinson C."/>
            <person name="Mitreva M."/>
            <person name="Nelson J."/>
            <person name="Hou S."/>
            <person name="Wollam A."/>
            <person name="Pepin K.H."/>
            <person name="Johnson M."/>
            <person name="Bhonagiri V."/>
            <person name="Nash W.E."/>
            <person name="Warren W."/>
            <person name="Chinwalla A."/>
            <person name="Mardis E.R."/>
            <person name="Wilson R.K."/>
        </authorList>
    </citation>
    <scope>NUCLEOTIDE SEQUENCE [LARGE SCALE GENOMIC DNA]</scope>
    <source>
        <strain evidence="6">ATCC 51259</strain>
    </source>
</reference>
<dbReference type="GO" id="GO:0000774">
    <property type="term" value="F:adenyl-nucleotide exchange factor activity"/>
    <property type="evidence" value="ECO:0007669"/>
    <property type="project" value="InterPro"/>
</dbReference>
<evidence type="ECO:0000313" key="7">
    <source>
        <dbReference type="Proteomes" id="UP000003460"/>
    </source>
</evidence>
<dbReference type="Pfam" id="PF01025">
    <property type="entry name" value="GrpE"/>
    <property type="match status" value="1"/>
</dbReference>
<dbReference type="GeneID" id="84576238"/>
<dbReference type="Gene3D" id="2.30.22.10">
    <property type="entry name" value="Head domain of nucleotide exchange factor GrpE"/>
    <property type="match status" value="1"/>
</dbReference>
<gene>
    <name evidence="3 6" type="primary">grpE</name>
    <name evidence="6" type="ORF">GCWU000325_01247</name>
</gene>
<evidence type="ECO:0000256" key="2">
    <source>
        <dbReference type="ARBA" id="ARBA00023186"/>
    </source>
</evidence>
<comment type="similarity">
    <text evidence="1 3 4">Belongs to the GrpE family.</text>
</comment>
<dbReference type="STRING" id="626522.GCWU000325_01247"/>
<dbReference type="EMBL" id="ACIJ02000018">
    <property type="protein sequence ID" value="EEX71713.1"/>
    <property type="molecule type" value="Genomic_DNA"/>
</dbReference>
<dbReference type="GO" id="GO:0051087">
    <property type="term" value="F:protein-folding chaperone binding"/>
    <property type="evidence" value="ECO:0007669"/>
    <property type="project" value="InterPro"/>
</dbReference>
<comment type="subcellular location">
    <subcellularLocation>
        <location evidence="3">Cytoplasm</location>
    </subcellularLocation>
</comment>
<feature type="compositionally biased region" description="Basic and acidic residues" evidence="5">
    <location>
        <begin position="20"/>
        <end position="34"/>
    </location>
</feature>
<dbReference type="OrthoDB" id="9812586at2"/>
<keyword evidence="7" id="KW-1185">Reference proteome</keyword>
<dbReference type="HAMAP" id="MF_01151">
    <property type="entry name" value="GrpE"/>
    <property type="match status" value="1"/>
</dbReference>
<dbReference type="PRINTS" id="PR00773">
    <property type="entry name" value="GRPEPROTEIN"/>
</dbReference>
<dbReference type="CDD" id="cd00446">
    <property type="entry name" value="GrpE"/>
    <property type="match status" value="1"/>
</dbReference>
<dbReference type="InterPro" id="IPR009012">
    <property type="entry name" value="GrpE_head"/>
</dbReference>
<feature type="compositionally biased region" description="Acidic residues" evidence="5">
    <location>
        <begin position="35"/>
        <end position="44"/>
    </location>
</feature>
<comment type="subunit">
    <text evidence="3">Homodimer.</text>
</comment>
<protein>
    <recommendedName>
        <fullName evidence="3">Protein GrpE</fullName>
    </recommendedName>
    <alternativeName>
        <fullName evidence="3">HSP-70 cofactor</fullName>
    </alternativeName>
</protein>
<dbReference type="SUPFAM" id="SSF58014">
    <property type="entry name" value="Coiled-coil domain of nucleotide exchange factor GrpE"/>
    <property type="match status" value="1"/>
</dbReference>
<name>C9LGA5_9BACT</name>
<dbReference type="GO" id="GO:0051082">
    <property type="term" value="F:unfolded protein binding"/>
    <property type="evidence" value="ECO:0007669"/>
    <property type="project" value="TreeGrafter"/>
</dbReference>
<dbReference type="SUPFAM" id="SSF51064">
    <property type="entry name" value="Head domain of nucleotide exchange factor GrpE"/>
    <property type="match status" value="1"/>
</dbReference>
<dbReference type="HOGENOM" id="CLU_057217_5_2_10"/>
<dbReference type="GO" id="GO:0042803">
    <property type="term" value="F:protein homodimerization activity"/>
    <property type="evidence" value="ECO:0007669"/>
    <property type="project" value="InterPro"/>
</dbReference>